<comment type="caution">
    <text evidence="5">The sequence shown here is derived from an EMBL/GenBank/DDBJ whole genome shotgun (WGS) entry which is preliminary data.</text>
</comment>
<dbReference type="Gene3D" id="3.40.50.300">
    <property type="entry name" value="P-loop containing nucleotide triphosphate hydrolases"/>
    <property type="match status" value="1"/>
</dbReference>
<evidence type="ECO:0000259" key="3">
    <source>
        <dbReference type="Pfam" id="PF00004"/>
    </source>
</evidence>
<dbReference type="SUPFAM" id="SSF52540">
    <property type="entry name" value="P-loop containing nucleoside triphosphate hydrolases"/>
    <property type="match status" value="1"/>
</dbReference>
<keyword evidence="2" id="KW-0472">Membrane</keyword>
<evidence type="ECO:0000259" key="4">
    <source>
        <dbReference type="Pfam" id="PF22942"/>
    </source>
</evidence>
<feature type="compositionally biased region" description="Polar residues" evidence="1">
    <location>
        <begin position="1"/>
        <end position="11"/>
    </location>
</feature>
<organism evidence="5 6">
    <name type="scientific">Marasmiellus scandens</name>
    <dbReference type="NCBI Taxonomy" id="2682957"/>
    <lineage>
        <taxon>Eukaryota</taxon>
        <taxon>Fungi</taxon>
        <taxon>Dikarya</taxon>
        <taxon>Basidiomycota</taxon>
        <taxon>Agaricomycotina</taxon>
        <taxon>Agaricomycetes</taxon>
        <taxon>Agaricomycetidae</taxon>
        <taxon>Agaricales</taxon>
        <taxon>Marasmiineae</taxon>
        <taxon>Omphalotaceae</taxon>
        <taxon>Marasmiellus</taxon>
    </lineage>
</organism>
<keyword evidence="2" id="KW-0812">Transmembrane</keyword>
<keyword evidence="6" id="KW-1185">Reference proteome</keyword>
<sequence>MPVLKNFSSYPEESPNAAHDYGDASHYPNGQNNALYPDQRHGDEYCSFLKLDVKRIQYRWDDAIGDYVASNDSAKPKISDGELQTPALSVVRRFVPTRAPHVHQVEEEIHVHSTAMLKSLKIIMEHNRTINWKADPVKFDLQGLLAYMPFLRAYLRKLQDGTLHNRQEMAAHLEFLIEFLDKEYRDMLLEAESLKASAQVTFRCLWALFIPGSILLTRCPITQDICAVKLVDMQEVEPFEDREVMSRHCALRCEYISIQSCRPGFSEEIVKIPEFNGARRIQDLGAYPLETVKDFINQAEDLSRRGRRHWDLACKNWCHMQYQAIAFRQERKKRIRKTFVESRVIIDQEMYDVYHPKVATPGHETDLDGNEMNSHSRLELHNEEFMLLSPRLYGLSLSDREWVIFRVDDIKEITWDPSIFDNLQLPVQVKKTILALAKTQKEHEIHFDDFVVGKGRGLIFNLDGPPGIGKTLTAEATSEVMRSPLYTIGAGDLGTTAGDLDRVLSMISILSDRWKAVVLIDEADVFLERRTSKDIHRNAMVAVFLRQLEYYPGILFLTTNRVEVFDEAMVTRIQVSLSYRTLTADAREHLWSAFTSSGSALTLEQREFLREIALNGREIKNIVKVATALAAHDKHVLEFKHLLQAFQVLDKVAIPDSKPLFLWKIFCTWSRRIYGPQSMIIVVFSLVLAKFLYTSTLY</sequence>
<feature type="domain" description="DUF7025" evidence="4">
    <location>
        <begin position="191"/>
        <end position="291"/>
    </location>
</feature>
<dbReference type="Pfam" id="PF22942">
    <property type="entry name" value="DUF7025"/>
    <property type="match status" value="1"/>
</dbReference>
<dbReference type="Proteomes" id="UP001498398">
    <property type="component" value="Unassembled WGS sequence"/>
</dbReference>
<dbReference type="EMBL" id="JBANRG010000091">
    <property type="protein sequence ID" value="KAK7436712.1"/>
    <property type="molecule type" value="Genomic_DNA"/>
</dbReference>
<dbReference type="InterPro" id="IPR003959">
    <property type="entry name" value="ATPase_AAA_core"/>
</dbReference>
<gene>
    <name evidence="5" type="ORF">VKT23_018966</name>
</gene>
<evidence type="ECO:0000256" key="2">
    <source>
        <dbReference type="SAM" id="Phobius"/>
    </source>
</evidence>
<evidence type="ECO:0000313" key="5">
    <source>
        <dbReference type="EMBL" id="KAK7436712.1"/>
    </source>
</evidence>
<evidence type="ECO:0000313" key="6">
    <source>
        <dbReference type="Proteomes" id="UP001498398"/>
    </source>
</evidence>
<reference evidence="5 6" key="1">
    <citation type="submission" date="2024-01" db="EMBL/GenBank/DDBJ databases">
        <title>A draft genome for the cacao thread blight pathogen Marasmiellus scandens.</title>
        <authorList>
            <person name="Baruah I.K."/>
            <person name="Leung J."/>
            <person name="Bukari Y."/>
            <person name="Amoako-Attah I."/>
            <person name="Meinhardt L.W."/>
            <person name="Bailey B.A."/>
            <person name="Cohen S.P."/>
        </authorList>
    </citation>
    <scope>NUCLEOTIDE SEQUENCE [LARGE SCALE GENOMIC DNA]</scope>
    <source>
        <strain evidence="5 6">GH-19</strain>
    </source>
</reference>
<dbReference type="PANTHER" id="PTHR46411">
    <property type="entry name" value="FAMILY ATPASE, PUTATIVE-RELATED"/>
    <property type="match status" value="1"/>
</dbReference>
<accession>A0ABR1IMM9</accession>
<evidence type="ECO:0008006" key="7">
    <source>
        <dbReference type="Google" id="ProtNLM"/>
    </source>
</evidence>
<dbReference type="Pfam" id="PF00004">
    <property type="entry name" value="AAA"/>
    <property type="match status" value="1"/>
</dbReference>
<evidence type="ECO:0000256" key="1">
    <source>
        <dbReference type="SAM" id="MobiDB-lite"/>
    </source>
</evidence>
<dbReference type="InterPro" id="IPR054289">
    <property type="entry name" value="DUF7025"/>
</dbReference>
<dbReference type="PANTHER" id="PTHR46411:SF3">
    <property type="entry name" value="AAA+ ATPASE DOMAIN-CONTAINING PROTEIN"/>
    <property type="match status" value="1"/>
</dbReference>
<proteinExistence type="predicted"/>
<dbReference type="InterPro" id="IPR027417">
    <property type="entry name" value="P-loop_NTPase"/>
</dbReference>
<feature type="region of interest" description="Disordered" evidence="1">
    <location>
        <begin position="1"/>
        <end position="33"/>
    </location>
</feature>
<keyword evidence="2" id="KW-1133">Transmembrane helix</keyword>
<feature type="domain" description="ATPase AAA-type core" evidence="3">
    <location>
        <begin position="463"/>
        <end position="576"/>
    </location>
</feature>
<protein>
    <recommendedName>
        <fullName evidence="7">AAA+ ATPase domain-containing protein</fullName>
    </recommendedName>
</protein>
<feature type="transmembrane region" description="Helical" evidence="2">
    <location>
        <begin position="674"/>
        <end position="693"/>
    </location>
</feature>
<name>A0ABR1IMM9_9AGAR</name>